<dbReference type="STRING" id="1796606.A2G96_04315"/>
<keyword evidence="4" id="KW-0812">Transmembrane</keyword>
<feature type="transmembrane region" description="Helical" evidence="4">
    <location>
        <begin position="267"/>
        <end position="285"/>
    </location>
</feature>
<dbReference type="OrthoDB" id="9781367at2"/>
<sequence length="328" mass="35934">MDRAEPRVAVVVPTWRRPALLARCLQALCAQRLPAQAYEIIVADDGCEARIERLVALMAAQHPHHALRYVPVPGTQGPSGARNAGWRRARASVIAFTDDDTVPDPSWLEAGCAALAAQPECCAVAGTVHVPLPARPTDHERDTGGLAHAEFVTANCFVRRDALLRIGGFDERFTRAWREDSDLQFRLMQQVCPVGRAPAAVVAHPVRPAAWGSSVAAQAKVYFDALLYKKHPRLYRQRIRRVPPWHYYVTVLALLATPIAWLAGAPVVAAAAGLLWLGLTAAFCARRLRGAALTPAHVAEMAFTSMLIPPLSLYWRLRGALAFRVVFL</sequence>
<dbReference type="Proteomes" id="UP000075238">
    <property type="component" value="Chromosome 1"/>
</dbReference>
<evidence type="ECO:0000256" key="4">
    <source>
        <dbReference type="SAM" id="Phobius"/>
    </source>
</evidence>
<keyword evidence="3 7" id="KW-0808">Transferase</keyword>
<gene>
    <name evidence="7" type="ORF">A2G96_04315</name>
</gene>
<dbReference type="SUPFAM" id="SSF53448">
    <property type="entry name" value="Nucleotide-diphospho-sugar transferases"/>
    <property type="match status" value="1"/>
</dbReference>
<evidence type="ECO:0000259" key="6">
    <source>
        <dbReference type="Pfam" id="PF13632"/>
    </source>
</evidence>
<dbReference type="InterPro" id="IPR001173">
    <property type="entry name" value="Glyco_trans_2-like"/>
</dbReference>
<feature type="domain" description="Glycosyltransferase 2-like" evidence="6">
    <location>
        <begin position="148"/>
        <end position="281"/>
    </location>
</feature>
<evidence type="ECO:0000259" key="5">
    <source>
        <dbReference type="Pfam" id="PF00535"/>
    </source>
</evidence>
<dbReference type="CDD" id="cd00761">
    <property type="entry name" value="Glyco_tranf_GTA_type"/>
    <property type="match status" value="1"/>
</dbReference>
<keyword evidence="2" id="KW-0328">Glycosyltransferase</keyword>
<name>A0A142JG15_9BURK</name>
<evidence type="ECO:0000313" key="8">
    <source>
        <dbReference type="Proteomes" id="UP000075238"/>
    </source>
</evidence>
<dbReference type="Pfam" id="PF00535">
    <property type="entry name" value="Glycos_transf_2"/>
    <property type="match status" value="1"/>
</dbReference>
<evidence type="ECO:0000313" key="7">
    <source>
        <dbReference type="EMBL" id="AMR77027.1"/>
    </source>
</evidence>
<dbReference type="GO" id="GO:0016757">
    <property type="term" value="F:glycosyltransferase activity"/>
    <property type="evidence" value="ECO:0007669"/>
    <property type="project" value="UniProtKB-KW"/>
</dbReference>
<dbReference type="PANTHER" id="PTHR43179">
    <property type="entry name" value="RHAMNOSYLTRANSFERASE WBBL"/>
    <property type="match status" value="1"/>
</dbReference>
<keyword evidence="4" id="KW-1133">Transmembrane helix</keyword>
<evidence type="ECO:0000256" key="3">
    <source>
        <dbReference type="ARBA" id="ARBA00022679"/>
    </source>
</evidence>
<dbReference type="EMBL" id="CP014844">
    <property type="protein sequence ID" value="AMR77027.1"/>
    <property type="molecule type" value="Genomic_DNA"/>
</dbReference>
<comment type="similarity">
    <text evidence="1">Belongs to the glycosyltransferase 2 family.</text>
</comment>
<evidence type="ECO:0000256" key="2">
    <source>
        <dbReference type="ARBA" id="ARBA00022676"/>
    </source>
</evidence>
<accession>A0A142JG15</accession>
<dbReference type="InterPro" id="IPR029044">
    <property type="entry name" value="Nucleotide-diphossugar_trans"/>
</dbReference>
<dbReference type="KEGG" id="cnan:A2G96_04315"/>
<evidence type="ECO:0000256" key="1">
    <source>
        <dbReference type="ARBA" id="ARBA00006739"/>
    </source>
</evidence>
<dbReference type="Pfam" id="PF13632">
    <property type="entry name" value="Glyco_trans_2_3"/>
    <property type="match status" value="1"/>
</dbReference>
<feature type="domain" description="Glycosyltransferase 2-like" evidence="5">
    <location>
        <begin position="10"/>
        <end position="130"/>
    </location>
</feature>
<dbReference type="RefSeq" id="WP_062797082.1">
    <property type="nucleotide sequence ID" value="NZ_CP014844.1"/>
</dbReference>
<proteinExistence type="inferred from homology"/>
<keyword evidence="8" id="KW-1185">Reference proteome</keyword>
<reference evidence="7 8" key="1">
    <citation type="submission" date="2016-03" db="EMBL/GenBank/DDBJ databases">
        <title>Complete genome sequence of a novel chlorpyrifos degrading bacterium, Cupriavidus nantongensis sp. X1.</title>
        <authorList>
            <person name="Fang L."/>
        </authorList>
    </citation>
    <scope>NUCLEOTIDE SEQUENCE [LARGE SCALE GENOMIC DNA]</scope>
    <source>
        <strain evidence="7 8">X1</strain>
    </source>
</reference>
<protein>
    <submittedName>
        <fullName evidence="7">Glycosyl transferase family 2</fullName>
    </submittedName>
</protein>
<dbReference type="AlphaFoldDB" id="A0A142JG15"/>
<keyword evidence="4" id="KW-0472">Membrane</keyword>
<dbReference type="Gene3D" id="3.90.550.10">
    <property type="entry name" value="Spore Coat Polysaccharide Biosynthesis Protein SpsA, Chain A"/>
    <property type="match status" value="1"/>
</dbReference>
<organism evidence="7 8">
    <name type="scientific">Cupriavidus nantongensis</name>
    <dbReference type="NCBI Taxonomy" id="1796606"/>
    <lineage>
        <taxon>Bacteria</taxon>
        <taxon>Pseudomonadati</taxon>
        <taxon>Pseudomonadota</taxon>
        <taxon>Betaproteobacteria</taxon>
        <taxon>Burkholderiales</taxon>
        <taxon>Burkholderiaceae</taxon>
        <taxon>Cupriavidus</taxon>
    </lineage>
</organism>
<dbReference type="PANTHER" id="PTHR43179:SF12">
    <property type="entry name" value="GALACTOFURANOSYLTRANSFERASE GLFT2"/>
    <property type="match status" value="1"/>
</dbReference>